<feature type="region of interest" description="Disordered" evidence="1">
    <location>
        <begin position="22"/>
        <end position="64"/>
    </location>
</feature>
<proteinExistence type="predicted"/>
<feature type="non-terminal residue" evidence="2">
    <location>
        <position position="1"/>
    </location>
</feature>
<dbReference type="EMBL" id="CADCVI010000099">
    <property type="protein sequence ID" value="CAA9467293.1"/>
    <property type="molecule type" value="Genomic_DNA"/>
</dbReference>
<feature type="compositionally biased region" description="Basic and acidic residues" evidence="1">
    <location>
        <begin position="49"/>
        <end position="64"/>
    </location>
</feature>
<name>A0A6J4RIU7_9ACTN</name>
<organism evidence="2">
    <name type="scientific">uncultured Rubrobacteraceae bacterium</name>
    <dbReference type="NCBI Taxonomy" id="349277"/>
    <lineage>
        <taxon>Bacteria</taxon>
        <taxon>Bacillati</taxon>
        <taxon>Actinomycetota</taxon>
        <taxon>Rubrobacteria</taxon>
        <taxon>Rubrobacterales</taxon>
        <taxon>Rubrobacteraceae</taxon>
        <taxon>environmental samples</taxon>
    </lineage>
</organism>
<gene>
    <name evidence="2" type="ORF">AVDCRST_MAG25-1632</name>
</gene>
<reference evidence="2" key="1">
    <citation type="submission" date="2020-02" db="EMBL/GenBank/DDBJ databases">
        <authorList>
            <person name="Meier V. D."/>
        </authorList>
    </citation>
    <scope>NUCLEOTIDE SEQUENCE</scope>
    <source>
        <strain evidence="2">AVDCRST_MAG25</strain>
    </source>
</reference>
<protein>
    <submittedName>
        <fullName evidence="2">Uncharacterized protein</fullName>
    </submittedName>
</protein>
<evidence type="ECO:0000313" key="2">
    <source>
        <dbReference type="EMBL" id="CAA9467293.1"/>
    </source>
</evidence>
<sequence length="64" mass="6801">GDLDGGTRDPWDRRLRVAEGLRHRREAGRVLGGAAGGASRPREAGQGPRDARGADRAEDKALLV</sequence>
<accession>A0A6J4RIU7</accession>
<feature type="non-terminal residue" evidence="2">
    <location>
        <position position="64"/>
    </location>
</feature>
<dbReference type="AlphaFoldDB" id="A0A6J4RIU7"/>
<evidence type="ECO:0000256" key="1">
    <source>
        <dbReference type="SAM" id="MobiDB-lite"/>
    </source>
</evidence>